<keyword evidence="3" id="KW-1185">Reference proteome</keyword>
<evidence type="ECO:0000313" key="2">
    <source>
        <dbReference type="EMBL" id="NJB74637.1"/>
    </source>
</evidence>
<sequence length="126" mass="14125">MINWNDYPNFTKTEFDCKETGKNHMQKRFVDVLQAIRTEFGKPMTISSGYRDPTHSAERGKSNPGAHTYGCAADIAVSGGDAMRIIFLAYKHGIRRIGVSQKGSGRFLHLDMAEQHGFPSPALWSY</sequence>
<proteinExistence type="predicted"/>
<dbReference type="EMBL" id="JAATJD010000002">
    <property type="protein sequence ID" value="NJB74637.1"/>
    <property type="molecule type" value="Genomic_DNA"/>
</dbReference>
<accession>A0ABX0WZG0</accession>
<comment type="caution">
    <text evidence="2">The sequence shown here is derived from an EMBL/GenBank/DDBJ whole genome shotgun (WGS) entry which is preliminary data.</text>
</comment>
<organism evidence="2 3">
    <name type="scientific">Thalassospira tepidiphila</name>
    <dbReference type="NCBI Taxonomy" id="393657"/>
    <lineage>
        <taxon>Bacteria</taxon>
        <taxon>Pseudomonadati</taxon>
        <taxon>Pseudomonadota</taxon>
        <taxon>Alphaproteobacteria</taxon>
        <taxon>Rhodospirillales</taxon>
        <taxon>Thalassospiraceae</taxon>
        <taxon>Thalassospira</taxon>
    </lineage>
</organism>
<protein>
    <submittedName>
        <fullName evidence="2">Uncharacterized protein YcbK (DUF882 family)</fullName>
    </submittedName>
</protein>
<reference evidence="2 3" key="1">
    <citation type="submission" date="2020-03" db="EMBL/GenBank/DDBJ databases">
        <title>Genomic Encyclopedia of Type Strains, Phase IV (KMG-IV): sequencing the most valuable type-strain genomes for metagenomic binning, comparative biology and taxonomic classification.</title>
        <authorList>
            <person name="Goeker M."/>
        </authorList>
    </citation>
    <scope>NUCLEOTIDE SEQUENCE [LARGE SCALE GENOMIC DNA]</scope>
    <source>
        <strain evidence="2 3">DSM 18888</strain>
    </source>
</reference>
<dbReference type="InterPro" id="IPR009045">
    <property type="entry name" value="Zn_M74/Hedgehog-like"/>
</dbReference>
<evidence type="ECO:0000259" key="1">
    <source>
        <dbReference type="Pfam" id="PF08291"/>
    </source>
</evidence>
<dbReference type="Pfam" id="PF08291">
    <property type="entry name" value="Peptidase_M15_3"/>
    <property type="match status" value="1"/>
</dbReference>
<dbReference type="InterPro" id="IPR013230">
    <property type="entry name" value="Peptidase_M15A_C"/>
</dbReference>
<dbReference type="SUPFAM" id="SSF55166">
    <property type="entry name" value="Hedgehog/DD-peptidase"/>
    <property type="match status" value="1"/>
</dbReference>
<evidence type="ECO:0000313" key="3">
    <source>
        <dbReference type="Proteomes" id="UP000556869"/>
    </source>
</evidence>
<gene>
    <name evidence="2" type="ORF">GGR96_001729</name>
</gene>
<dbReference type="Proteomes" id="UP000556869">
    <property type="component" value="Unassembled WGS sequence"/>
</dbReference>
<name>A0ABX0WZG0_9PROT</name>
<feature type="domain" description="Peptidase M15A C-terminal" evidence="1">
    <location>
        <begin position="12"/>
        <end position="111"/>
    </location>
</feature>
<dbReference type="RefSeq" id="WP_157097788.1">
    <property type="nucleotide sequence ID" value="NZ_BAAAEQ010000002.1"/>
</dbReference>
<dbReference type="Gene3D" id="3.30.1380.10">
    <property type="match status" value="1"/>
</dbReference>